<dbReference type="EMBL" id="JZYX01000014">
    <property type="protein sequence ID" value="KJN28262.1"/>
    <property type="molecule type" value="Genomic_DNA"/>
</dbReference>
<dbReference type="RefSeq" id="WP_045285272.1">
    <property type="nucleotide sequence ID" value="NZ_JABUMZ010000017.1"/>
</dbReference>
<feature type="binding site" evidence="9">
    <location>
        <position position="150"/>
    </location>
    <ligand>
        <name>substrate</name>
    </ligand>
</feature>
<keyword evidence="5 10" id="KW-0464">Manganese</keyword>
<dbReference type="GO" id="GO:0005975">
    <property type="term" value="P:carbohydrate metabolic process"/>
    <property type="evidence" value="ECO:0007669"/>
    <property type="project" value="InterPro"/>
</dbReference>
<keyword evidence="6" id="KW-0119">Carbohydrate metabolism</keyword>
<comment type="caution">
    <text evidence="14">The sequence shown here is derived from an EMBL/GenBank/DDBJ whole genome shotgun (WGS) entry which is preliminary data.</text>
</comment>
<keyword evidence="7 12" id="KW-0326">Glycosidase</keyword>
<evidence type="ECO:0000256" key="10">
    <source>
        <dbReference type="PIRSR" id="PIRSR601088-3"/>
    </source>
</evidence>
<evidence type="ECO:0000256" key="5">
    <source>
        <dbReference type="ARBA" id="ARBA00023211"/>
    </source>
</evidence>
<organism evidence="14 15">
    <name type="scientific">Enterobacter sichuanensis</name>
    <dbReference type="NCBI Taxonomy" id="2071710"/>
    <lineage>
        <taxon>Bacteria</taxon>
        <taxon>Pseudomonadati</taxon>
        <taxon>Pseudomonadota</taxon>
        <taxon>Gammaproteobacteria</taxon>
        <taxon>Enterobacterales</taxon>
        <taxon>Enterobacteriaceae</taxon>
        <taxon>Enterobacter</taxon>
        <taxon>Enterobacter cloacae complex</taxon>
    </lineage>
</organism>
<accession>A0A0F1B2C0</accession>
<evidence type="ECO:0000259" key="13">
    <source>
        <dbReference type="Pfam" id="PF11975"/>
    </source>
</evidence>
<dbReference type="PANTHER" id="PTHR32092">
    <property type="entry name" value="6-PHOSPHO-BETA-GLUCOSIDASE-RELATED"/>
    <property type="match status" value="1"/>
</dbReference>
<keyword evidence="10" id="KW-0170">Cobalt</keyword>
<keyword evidence="4 12" id="KW-0520">NAD</keyword>
<dbReference type="Proteomes" id="UP000033352">
    <property type="component" value="Unassembled WGS sequence"/>
</dbReference>
<dbReference type="InterPro" id="IPR019802">
    <property type="entry name" value="GlycHydrolase_4_CS"/>
</dbReference>
<dbReference type="Gene3D" id="3.40.50.720">
    <property type="entry name" value="NAD(P)-binding Rossmann-like Domain"/>
    <property type="match status" value="1"/>
</dbReference>
<feature type="site" description="Increases basicity of active site Tyr" evidence="11">
    <location>
        <position position="112"/>
    </location>
</feature>
<keyword evidence="3 12" id="KW-0378">Hydrolase</keyword>
<evidence type="ECO:0000256" key="1">
    <source>
        <dbReference type="ARBA" id="ARBA00010141"/>
    </source>
</evidence>
<proteinExistence type="inferred from homology"/>
<dbReference type="GO" id="GO:0046872">
    <property type="term" value="F:metal ion binding"/>
    <property type="evidence" value="ECO:0007669"/>
    <property type="project" value="UniProtKB-KW"/>
</dbReference>
<dbReference type="InterPro" id="IPR015955">
    <property type="entry name" value="Lactate_DH/Glyco_Ohase_4_C"/>
</dbReference>
<keyword evidence="10" id="KW-0408">Iron</keyword>
<keyword evidence="10" id="KW-0533">Nickel</keyword>
<evidence type="ECO:0000256" key="4">
    <source>
        <dbReference type="ARBA" id="ARBA00023027"/>
    </source>
</evidence>
<dbReference type="SUPFAM" id="SSF56327">
    <property type="entry name" value="LDH C-terminal domain-like"/>
    <property type="match status" value="1"/>
</dbReference>
<reference evidence="14 15" key="1">
    <citation type="submission" date="2015-03" db="EMBL/GenBank/DDBJ databases">
        <authorList>
            <person name="McCorrison J."/>
            <person name="Sanka R."/>
            <person name="Adams M."/>
            <person name="Brinkac L."/>
            <person name="Nierman W."/>
            <person name="Sutton G."/>
            <person name="Nelson K."/>
            <person name="Kiedrowski L."/>
            <person name="Guerrero D."/>
            <person name="Bonomo R."/>
        </authorList>
    </citation>
    <scope>NUCLEOTIDE SEQUENCE [LARGE SCALE GENOMIC DNA]</scope>
    <source>
        <strain evidence="14 15">35699</strain>
    </source>
</reference>
<dbReference type="PATRIC" id="fig|1619248.3.peg.734"/>
<dbReference type="Pfam" id="PF02056">
    <property type="entry name" value="Glyco_hydro_4"/>
    <property type="match status" value="1"/>
</dbReference>
<evidence type="ECO:0000256" key="8">
    <source>
        <dbReference type="ARBA" id="ARBA00066487"/>
    </source>
</evidence>
<dbReference type="InterPro" id="IPR022616">
    <property type="entry name" value="Glyco_hydro_4_C"/>
</dbReference>
<evidence type="ECO:0000313" key="15">
    <source>
        <dbReference type="Proteomes" id="UP000033352"/>
    </source>
</evidence>
<dbReference type="SUPFAM" id="SSF51735">
    <property type="entry name" value="NAD(P)-binding Rossmann-fold domains"/>
    <property type="match status" value="1"/>
</dbReference>
<dbReference type="PANTHER" id="PTHR32092:SF5">
    <property type="entry name" value="6-PHOSPHO-BETA-GLUCOSIDASE"/>
    <property type="match status" value="1"/>
</dbReference>
<evidence type="ECO:0000313" key="14">
    <source>
        <dbReference type="EMBL" id="KJN28262.1"/>
    </source>
</evidence>
<evidence type="ECO:0000256" key="6">
    <source>
        <dbReference type="ARBA" id="ARBA00023277"/>
    </source>
</evidence>
<comment type="similarity">
    <text evidence="1 12">Belongs to the glycosyl hydrolase 4 family.</text>
</comment>
<evidence type="ECO:0000256" key="12">
    <source>
        <dbReference type="RuleBase" id="RU361152"/>
    </source>
</evidence>
<evidence type="ECO:0000256" key="3">
    <source>
        <dbReference type="ARBA" id="ARBA00022801"/>
    </source>
</evidence>
<dbReference type="FunFam" id="3.40.50.720:FF:000163">
    <property type="entry name" value="6-phospho-beta-glucosidase"/>
    <property type="match status" value="1"/>
</dbReference>
<feature type="binding site" evidence="10">
    <location>
        <position position="172"/>
    </location>
    <ligand>
        <name>Mn(2+)</name>
        <dbReference type="ChEBI" id="CHEBI:29035"/>
    </ligand>
</feature>
<dbReference type="Gene3D" id="3.90.110.10">
    <property type="entry name" value="Lactate dehydrogenase/glycoside hydrolase, family 4, C-terminal"/>
    <property type="match status" value="1"/>
</dbReference>
<feature type="domain" description="Glycosyl hydrolase family 4 C-terminal" evidence="13">
    <location>
        <begin position="199"/>
        <end position="415"/>
    </location>
</feature>
<protein>
    <recommendedName>
        <fullName evidence="8">6-phospho-beta-glucosidase</fullName>
        <ecNumber evidence="8">3.2.1.86</ecNumber>
    </recommendedName>
</protein>
<dbReference type="OrthoDB" id="9767022at2"/>
<dbReference type="InterPro" id="IPR001088">
    <property type="entry name" value="Glyco_hydro_4"/>
</dbReference>
<evidence type="ECO:0000256" key="2">
    <source>
        <dbReference type="ARBA" id="ARBA00022723"/>
    </source>
</evidence>
<evidence type="ECO:0000256" key="7">
    <source>
        <dbReference type="ARBA" id="ARBA00023295"/>
    </source>
</evidence>
<dbReference type="InterPro" id="IPR036291">
    <property type="entry name" value="NAD(P)-bd_dom_sf"/>
</dbReference>
<dbReference type="PRINTS" id="PR00732">
    <property type="entry name" value="GLHYDRLASE4"/>
</dbReference>
<feature type="binding site" evidence="10">
    <location>
        <position position="203"/>
    </location>
    <ligand>
        <name>Mn(2+)</name>
        <dbReference type="ChEBI" id="CHEBI:29035"/>
    </ligand>
</feature>
<gene>
    <name evidence="14" type="ORF">SS37_08470</name>
</gene>
<dbReference type="EC" id="3.2.1.86" evidence="8"/>
<evidence type="ECO:0000256" key="11">
    <source>
        <dbReference type="PIRSR" id="PIRSR601088-4"/>
    </source>
</evidence>
<comment type="cofactor">
    <cofactor evidence="12">
        <name>NAD(+)</name>
        <dbReference type="ChEBI" id="CHEBI:57540"/>
    </cofactor>
    <text evidence="12">Binds 1 NAD(+) per subunit.</text>
</comment>
<feature type="binding site" evidence="9">
    <location>
        <position position="96"/>
    </location>
    <ligand>
        <name>substrate</name>
    </ligand>
</feature>
<keyword evidence="2 10" id="KW-0479">Metal-binding</keyword>
<name>A0A0F1B2C0_9ENTR</name>
<dbReference type="GO" id="GO:0008706">
    <property type="term" value="F:6-phospho-beta-glucosidase activity"/>
    <property type="evidence" value="ECO:0007669"/>
    <property type="project" value="UniProtKB-EC"/>
</dbReference>
<dbReference type="PROSITE" id="PS01324">
    <property type="entry name" value="GLYCOSYL_HYDROL_F4"/>
    <property type="match status" value="1"/>
</dbReference>
<dbReference type="GO" id="GO:0016616">
    <property type="term" value="F:oxidoreductase activity, acting on the CH-OH group of donors, NAD or NADP as acceptor"/>
    <property type="evidence" value="ECO:0007669"/>
    <property type="project" value="InterPro"/>
</dbReference>
<dbReference type="Pfam" id="PF11975">
    <property type="entry name" value="Glyco_hydro_4C"/>
    <property type="match status" value="1"/>
</dbReference>
<dbReference type="CDD" id="cd05296">
    <property type="entry name" value="GH4_P_beta_glucosidase"/>
    <property type="match status" value="1"/>
</dbReference>
<evidence type="ECO:0000256" key="9">
    <source>
        <dbReference type="PIRSR" id="PIRSR601088-2"/>
    </source>
</evidence>
<sequence length="451" mass="50530">MQKKLKVVTIGGGSSYTPELLEGFLKRYHELPVSELWLVDVAEGQEKLDIIFDLCQRMVAKAGVPLTVHKTLDRRLALKDADFVTTQLRVGQLKARELDERIPLSHGYLGQETNGAGGLFKGLRTIPVIFDIVKDVQEICPNAWVINFTNPAGMVTEAVYRHTNFKRFIGVCNIPIGMKMFIRDVLALTDSDDLSIDLFGLNHMVFIKDVIVNGKSRFAELLDGVASGRLTAASVKNIFDLPFSEGLIRSLNLLPCSYLLYYFKQKEMLAIEMGEYYKGGARAQIVQKVEKQLFDLYKDPNLNVKPKELEQRGGAYYSDAACEVINAIYNDKQAEHYVNVPHHGHIDNIPADWAVEMTCILGRDGAKPHPRITHFDEKVMGLIHTIKGFEVAASNAALSGELNDVLLALNLSPLVHSDRDAEVLATEMILAHEKWLPNFAATVEKLKFQHR</sequence>
<dbReference type="AlphaFoldDB" id="A0A0F1B2C0"/>